<proteinExistence type="predicted"/>
<evidence type="ECO:0000313" key="2">
    <source>
        <dbReference type="Proteomes" id="UP000824120"/>
    </source>
</evidence>
<evidence type="ECO:0000313" key="1">
    <source>
        <dbReference type="EMBL" id="KAG5602988.1"/>
    </source>
</evidence>
<accession>A0A9J5YVB8</accession>
<dbReference type="AlphaFoldDB" id="A0A9J5YVB8"/>
<sequence length="238" mass="26427">MWWFGVVGRAGQPRKEAVAAMTAACRPRVWDSDTAGCRGKKRTDRRLLIQKGEEELKQGSKIPSANVGGSLPLPGKQAGLSLKRIILEAKRAIAIEDMNKGVDDDELLLEGASARAPARTTGVNLVVEVLVLPRLALTLAMRVTYRGSRGDFGGGKSIEIIQNLFNFFPFFQNQTVEEILKTFEKGEKGQRCDRLSCYDYGFCRVDFGVRVKKKKKIRKGRVSVGYCCTFRVSSKKCC</sequence>
<protein>
    <submittedName>
        <fullName evidence="1">Uncharacterized protein</fullName>
    </submittedName>
</protein>
<dbReference type="Proteomes" id="UP000824120">
    <property type="component" value="Chromosome 6"/>
</dbReference>
<gene>
    <name evidence="1" type="ORF">H5410_034358</name>
</gene>
<organism evidence="1 2">
    <name type="scientific">Solanum commersonii</name>
    <name type="common">Commerson's wild potato</name>
    <name type="synonym">Commerson's nightshade</name>
    <dbReference type="NCBI Taxonomy" id="4109"/>
    <lineage>
        <taxon>Eukaryota</taxon>
        <taxon>Viridiplantae</taxon>
        <taxon>Streptophyta</taxon>
        <taxon>Embryophyta</taxon>
        <taxon>Tracheophyta</taxon>
        <taxon>Spermatophyta</taxon>
        <taxon>Magnoliopsida</taxon>
        <taxon>eudicotyledons</taxon>
        <taxon>Gunneridae</taxon>
        <taxon>Pentapetalae</taxon>
        <taxon>asterids</taxon>
        <taxon>lamiids</taxon>
        <taxon>Solanales</taxon>
        <taxon>Solanaceae</taxon>
        <taxon>Solanoideae</taxon>
        <taxon>Solaneae</taxon>
        <taxon>Solanum</taxon>
    </lineage>
</organism>
<dbReference type="EMBL" id="JACXVP010000006">
    <property type="protein sequence ID" value="KAG5602988.1"/>
    <property type="molecule type" value="Genomic_DNA"/>
</dbReference>
<name>A0A9J5YVB8_SOLCO</name>
<reference evidence="1 2" key="1">
    <citation type="submission" date="2020-09" db="EMBL/GenBank/DDBJ databases">
        <title>De no assembly of potato wild relative species, Solanum commersonii.</title>
        <authorList>
            <person name="Cho K."/>
        </authorList>
    </citation>
    <scope>NUCLEOTIDE SEQUENCE [LARGE SCALE GENOMIC DNA]</scope>
    <source>
        <strain evidence="1">LZ3.2</strain>
        <tissue evidence="1">Leaf</tissue>
    </source>
</reference>
<comment type="caution">
    <text evidence="1">The sequence shown here is derived from an EMBL/GenBank/DDBJ whole genome shotgun (WGS) entry which is preliminary data.</text>
</comment>
<keyword evidence="2" id="KW-1185">Reference proteome</keyword>